<name>A0ABP8W9A3_9ACTN</name>
<evidence type="ECO:0008006" key="3">
    <source>
        <dbReference type="Google" id="ProtNLM"/>
    </source>
</evidence>
<evidence type="ECO:0000313" key="1">
    <source>
        <dbReference type="EMBL" id="GAA4684551.1"/>
    </source>
</evidence>
<dbReference type="SUPFAM" id="SSF52540">
    <property type="entry name" value="P-loop containing nucleoside triphosphate hydrolases"/>
    <property type="match status" value="1"/>
</dbReference>
<protein>
    <recommendedName>
        <fullName evidence="3">Sulfotransferase</fullName>
    </recommendedName>
</protein>
<proteinExistence type="predicted"/>
<accession>A0ABP8W9A3</accession>
<reference evidence="2" key="1">
    <citation type="journal article" date="2019" name="Int. J. Syst. Evol. Microbiol.">
        <title>The Global Catalogue of Microorganisms (GCM) 10K type strain sequencing project: providing services to taxonomists for standard genome sequencing and annotation.</title>
        <authorList>
            <consortium name="The Broad Institute Genomics Platform"/>
            <consortium name="The Broad Institute Genome Sequencing Center for Infectious Disease"/>
            <person name="Wu L."/>
            <person name="Ma J."/>
        </authorList>
    </citation>
    <scope>NUCLEOTIDE SEQUENCE [LARGE SCALE GENOMIC DNA]</scope>
    <source>
        <strain evidence="2">JCM 18127</strain>
    </source>
</reference>
<sequence>MPAASGPDADSRPIHLLGVGAQKAGTTWVQRYLAQAPECEPGFDAEYTIFDCLDTPEHTVTRSLIFERARAELDAVESATPTHPNNLLRLAMMADQRVYYDYFADLSRRPGIRMTLDVTPNYALLPLRRYRQIRHEFAVRGVRAVALFVMRDPVERIWSQVRMNQQRGKRRNPRSEIELVRERYRRPTVEARTRYEHTIERLDEVFAADVHYEFSERLFTEKALRRLCDAAGVTYRPTDTADRANPSPKHESLPDDVVAEIVAHYRATYLAVQERFGIEDLSALWPSARLLD</sequence>
<dbReference type="Gene3D" id="3.40.50.300">
    <property type="entry name" value="P-loop containing nucleotide triphosphate hydrolases"/>
    <property type="match status" value="1"/>
</dbReference>
<dbReference type="EMBL" id="BAABIM010000002">
    <property type="protein sequence ID" value="GAA4684551.1"/>
    <property type="molecule type" value="Genomic_DNA"/>
</dbReference>
<comment type="caution">
    <text evidence="1">The sequence shown here is derived from an EMBL/GenBank/DDBJ whole genome shotgun (WGS) entry which is preliminary data.</text>
</comment>
<gene>
    <name evidence="1" type="ORF">GCM10023226_22450</name>
</gene>
<evidence type="ECO:0000313" key="2">
    <source>
        <dbReference type="Proteomes" id="UP001500621"/>
    </source>
</evidence>
<organism evidence="1 2">
    <name type="scientific">Nocardioides nanhaiensis</name>
    <dbReference type="NCBI Taxonomy" id="1476871"/>
    <lineage>
        <taxon>Bacteria</taxon>
        <taxon>Bacillati</taxon>
        <taxon>Actinomycetota</taxon>
        <taxon>Actinomycetes</taxon>
        <taxon>Propionibacteriales</taxon>
        <taxon>Nocardioidaceae</taxon>
        <taxon>Nocardioides</taxon>
    </lineage>
</organism>
<keyword evidence="2" id="KW-1185">Reference proteome</keyword>
<dbReference type="InterPro" id="IPR027417">
    <property type="entry name" value="P-loop_NTPase"/>
</dbReference>
<dbReference type="Pfam" id="PF13469">
    <property type="entry name" value="Sulfotransfer_3"/>
    <property type="match status" value="1"/>
</dbReference>
<dbReference type="Proteomes" id="UP001500621">
    <property type="component" value="Unassembled WGS sequence"/>
</dbReference>